<evidence type="ECO:0000256" key="2">
    <source>
        <dbReference type="SAM" id="SignalP"/>
    </source>
</evidence>
<keyword evidence="4" id="KW-1185">Reference proteome</keyword>
<feature type="region of interest" description="Disordered" evidence="1">
    <location>
        <begin position="90"/>
        <end position="309"/>
    </location>
</feature>
<feature type="compositionally biased region" description="Polar residues" evidence="1">
    <location>
        <begin position="222"/>
        <end position="238"/>
    </location>
</feature>
<keyword evidence="2" id="KW-0732">Signal</keyword>
<feature type="chain" id="PRO_5015897700" evidence="2">
    <location>
        <begin position="17"/>
        <end position="309"/>
    </location>
</feature>
<evidence type="ECO:0000313" key="4">
    <source>
        <dbReference type="Proteomes" id="UP000244855"/>
    </source>
</evidence>
<organism evidence="3 4">
    <name type="scientific">Periconia macrospinosa</name>
    <dbReference type="NCBI Taxonomy" id="97972"/>
    <lineage>
        <taxon>Eukaryota</taxon>
        <taxon>Fungi</taxon>
        <taxon>Dikarya</taxon>
        <taxon>Ascomycota</taxon>
        <taxon>Pezizomycotina</taxon>
        <taxon>Dothideomycetes</taxon>
        <taxon>Pleosporomycetidae</taxon>
        <taxon>Pleosporales</taxon>
        <taxon>Massarineae</taxon>
        <taxon>Periconiaceae</taxon>
        <taxon>Periconia</taxon>
    </lineage>
</organism>
<dbReference type="OrthoDB" id="3945698at2759"/>
<dbReference type="STRING" id="97972.A0A2V1DV26"/>
<feature type="signal peptide" evidence="2">
    <location>
        <begin position="1"/>
        <end position="16"/>
    </location>
</feature>
<sequence length="309" mass="32073">MLSPFCLRTLASLCGALPDVAWTCHCIRVSTHNEYNKQIREIPVAAMTGFIQNMIWNSVEGFVEAGKRTAGGYAGDALIKVGDAIENGGRSVGTGLERKVSGYGTSISGQGYQGKSSSAPKKKPLPAPSRPSAPKRSNSSPAATPPANIKRIGPASSTPLGAKKIPSSVKPAQNALSNGVSSGKSTVGAGIGGAKSALGSTVKAASTTNLNKTAKSLPKPYPNNTSFGSASTHYSQAFPTEKKTAVKPGAPKPFQPPKDNSLAKKAVSPYPGTNTRPGEASRTPVRRKFKPMERAAPQAEHGKMQHIAI</sequence>
<feature type="compositionally biased region" description="Low complexity" evidence="1">
    <location>
        <begin position="132"/>
        <end position="142"/>
    </location>
</feature>
<feature type="compositionally biased region" description="Polar residues" evidence="1">
    <location>
        <begin position="170"/>
        <end position="185"/>
    </location>
</feature>
<feature type="compositionally biased region" description="Polar residues" evidence="1">
    <location>
        <begin position="103"/>
        <end position="114"/>
    </location>
</feature>
<accession>A0A2V1DV26</accession>
<dbReference type="Proteomes" id="UP000244855">
    <property type="component" value="Unassembled WGS sequence"/>
</dbReference>
<dbReference type="AlphaFoldDB" id="A0A2V1DV26"/>
<gene>
    <name evidence="3" type="ORF">DM02DRAFT_613162</name>
</gene>
<feature type="compositionally biased region" description="Polar residues" evidence="1">
    <location>
        <begin position="203"/>
        <end position="214"/>
    </location>
</feature>
<evidence type="ECO:0000256" key="1">
    <source>
        <dbReference type="SAM" id="MobiDB-lite"/>
    </source>
</evidence>
<protein>
    <submittedName>
        <fullName evidence="3">Uncharacterized protein</fullName>
    </submittedName>
</protein>
<dbReference type="EMBL" id="KZ805346">
    <property type="protein sequence ID" value="PVI02198.1"/>
    <property type="molecule type" value="Genomic_DNA"/>
</dbReference>
<proteinExistence type="predicted"/>
<reference evidence="3 4" key="1">
    <citation type="journal article" date="2018" name="Sci. Rep.">
        <title>Comparative genomics provides insights into the lifestyle and reveals functional heterogeneity of dark septate endophytic fungi.</title>
        <authorList>
            <person name="Knapp D.G."/>
            <person name="Nemeth J.B."/>
            <person name="Barry K."/>
            <person name="Hainaut M."/>
            <person name="Henrissat B."/>
            <person name="Johnson J."/>
            <person name="Kuo A."/>
            <person name="Lim J.H.P."/>
            <person name="Lipzen A."/>
            <person name="Nolan M."/>
            <person name="Ohm R.A."/>
            <person name="Tamas L."/>
            <person name="Grigoriev I.V."/>
            <person name="Spatafora J.W."/>
            <person name="Nagy L.G."/>
            <person name="Kovacs G.M."/>
        </authorList>
    </citation>
    <scope>NUCLEOTIDE SEQUENCE [LARGE SCALE GENOMIC DNA]</scope>
    <source>
        <strain evidence="3 4">DSE2036</strain>
    </source>
</reference>
<name>A0A2V1DV26_9PLEO</name>
<evidence type="ECO:0000313" key="3">
    <source>
        <dbReference type="EMBL" id="PVI02198.1"/>
    </source>
</evidence>